<organism evidence="1 2">
    <name type="scientific">Massilimicrobiota timonensis</name>
    <dbReference type="NCBI Taxonomy" id="1776392"/>
    <lineage>
        <taxon>Bacteria</taxon>
        <taxon>Bacillati</taxon>
        <taxon>Bacillota</taxon>
        <taxon>Erysipelotrichia</taxon>
        <taxon>Erysipelotrichales</taxon>
        <taxon>Erysipelotrichaceae</taxon>
        <taxon>Massilimicrobiota</taxon>
    </lineage>
</organism>
<dbReference type="EMBL" id="JAUDCK010000002">
    <property type="protein sequence ID" value="MDM8194893.1"/>
    <property type="molecule type" value="Genomic_DNA"/>
</dbReference>
<evidence type="ECO:0000313" key="2">
    <source>
        <dbReference type="Proteomes" id="UP001529275"/>
    </source>
</evidence>
<gene>
    <name evidence="1" type="ORF">QUV98_00980</name>
</gene>
<dbReference type="RefSeq" id="WP_087303717.1">
    <property type="nucleotide sequence ID" value="NZ_JAUDCK010000002.1"/>
</dbReference>
<name>A0ABT7UFG8_9FIRM</name>
<keyword evidence="2" id="KW-1185">Reference proteome</keyword>
<reference evidence="2" key="1">
    <citation type="submission" date="2023-06" db="EMBL/GenBank/DDBJ databases">
        <title>Identification and characterization of horizontal gene transfer across gut microbiota members of farm animals based on homology search.</title>
        <authorList>
            <person name="Zeman M."/>
            <person name="Kubasova T."/>
            <person name="Jahodarova E."/>
            <person name="Nykrynova M."/>
            <person name="Rychlik I."/>
        </authorList>
    </citation>
    <scope>NUCLEOTIDE SEQUENCE [LARGE SCALE GENOMIC DNA]</scope>
    <source>
        <strain evidence="2">ET341</strain>
    </source>
</reference>
<proteinExistence type="predicted"/>
<dbReference type="Proteomes" id="UP001529275">
    <property type="component" value="Unassembled WGS sequence"/>
</dbReference>
<evidence type="ECO:0000313" key="1">
    <source>
        <dbReference type="EMBL" id="MDM8194893.1"/>
    </source>
</evidence>
<protein>
    <submittedName>
        <fullName evidence="1">DUF4177 domain-containing protein</fullName>
    </submittedName>
</protein>
<sequence length="63" mass="7482">MKQYEYVELKYEAKDVLFLMTSDYKKIINEYAENGYSYVGYIPKLIDAKGCLRKIDLIFEKAN</sequence>
<accession>A0ABT7UFG8</accession>
<reference evidence="1 2" key="2">
    <citation type="submission" date="2023-06" db="EMBL/GenBank/DDBJ databases">
        <authorList>
            <person name="Zeman M."/>
            <person name="Kubasova T."/>
            <person name="Jahodarova E."/>
            <person name="Nykrynova M."/>
            <person name="Rychlik I."/>
        </authorList>
    </citation>
    <scope>NUCLEOTIDE SEQUENCE [LARGE SCALE GENOMIC DNA]</scope>
    <source>
        <strain evidence="1 2">ET341</strain>
    </source>
</reference>
<comment type="caution">
    <text evidence="1">The sequence shown here is derived from an EMBL/GenBank/DDBJ whole genome shotgun (WGS) entry which is preliminary data.</text>
</comment>